<evidence type="ECO:0000256" key="4">
    <source>
        <dbReference type="ARBA" id="ARBA00023098"/>
    </source>
</evidence>
<dbReference type="GO" id="GO:0016746">
    <property type="term" value="F:acyltransferase activity"/>
    <property type="evidence" value="ECO:0007669"/>
    <property type="project" value="UniProtKB-KW"/>
</dbReference>
<accession>A0A6L3ZKL0</accession>
<evidence type="ECO:0000256" key="1">
    <source>
        <dbReference type="ARBA" id="ARBA00005189"/>
    </source>
</evidence>
<dbReference type="Proteomes" id="UP000484164">
    <property type="component" value="Unassembled WGS sequence"/>
</dbReference>
<dbReference type="SUPFAM" id="SSF55729">
    <property type="entry name" value="Acyl-CoA N-acyltransferases (Nat)"/>
    <property type="match status" value="1"/>
</dbReference>
<dbReference type="Pfam" id="PF13444">
    <property type="entry name" value="Acetyltransf_5"/>
    <property type="match status" value="1"/>
</dbReference>
<comment type="pathway">
    <text evidence="1">Lipid metabolism.</text>
</comment>
<keyword evidence="5" id="KW-0012">Acyltransferase</keyword>
<sequence>MEEIAPAADPALVRAELTEKTFLRYTNKGKNEVYIVSAHEAPNVMHEVGRLREEAFRAAGGGTGKALDIDQYDTSEFPYLQLVVWSPELKEIMAGYRLLDCRELVKRGGDLKLLATSHLFEFSEEFIRDYLPNTLELGRSFVQPKFQKGVEAKKGLFALDNLWDGLGGLIAREKDLKYLLGKVTMYPSYDKDARNALLGFLAVFFPDPDNLMKPYQQLVPVEDLQPWIDKFTGREYKEAYVELNSFVRSKDLTIPPLINSYMNLSDTMHTFGTMLNDEFGDVEETGILVYTDDVYAPKYDRHMGTYERDCHYGKPFWAENPEVKS</sequence>
<keyword evidence="4" id="KW-0443">Lipid metabolism</keyword>
<proteinExistence type="predicted"/>
<dbReference type="AlphaFoldDB" id="A0A6L3ZKL0"/>
<protein>
    <submittedName>
        <fullName evidence="6">GNAT family N-acetyltransferase</fullName>
    </submittedName>
</protein>
<keyword evidence="7" id="KW-1185">Reference proteome</keyword>
<dbReference type="GO" id="GO:0006629">
    <property type="term" value="P:lipid metabolic process"/>
    <property type="evidence" value="ECO:0007669"/>
    <property type="project" value="UniProtKB-KW"/>
</dbReference>
<evidence type="ECO:0000256" key="5">
    <source>
        <dbReference type="ARBA" id="ARBA00023315"/>
    </source>
</evidence>
<dbReference type="InterPro" id="IPR016181">
    <property type="entry name" value="Acyl_CoA_acyltransferase"/>
</dbReference>
<evidence type="ECO:0000256" key="2">
    <source>
        <dbReference type="ARBA" id="ARBA00022516"/>
    </source>
</evidence>
<dbReference type="PANTHER" id="PTHR37323:SF1">
    <property type="entry name" value="L-ORNITHINE N(ALPHA)-ACYLTRANSFERASE"/>
    <property type="match status" value="1"/>
</dbReference>
<dbReference type="EMBL" id="WBVQ01000001">
    <property type="protein sequence ID" value="KAB2818233.1"/>
    <property type="molecule type" value="Genomic_DNA"/>
</dbReference>
<dbReference type="InterPro" id="IPR052351">
    <property type="entry name" value="Ornithine_N-alpha-AT"/>
</dbReference>
<evidence type="ECO:0000313" key="6">
    <source>
        <dbReference type="EMBL" id="KAB2818233.1"/>
    </source>
</evidence>
<keyword evidence="2" id="KW-0444">Lipid biosynthesis</keyword>
<evidence type="ECO:0000313" key="7">
    <source>
        <dbReference type="Proteomes" id="UP000484164"/>
    </source>
</evidence>
<dbReference type="OrthoDB" id="1113830at2"/>
<reference evidence="6 7" key="1">
    <citation type="submission" date="2019-10" db="EMBL/GenBank/DDBJ databases">
        <title>Genome sequence of Phaeocystidibacter marisrubri JCM30614 (type strain).</title>
        <authorList>
            <person name="Bowman J.P."/>
        </authorList>
    </citation>
    <scope>NUCLEOTIDE SEQUENCE [LARGE SCALE GENOMIC DNA]</scope>
    <source>
        <strain evidence="6 7">JCM 30614</strain>
    </source>
</reference>
<comment type="caution">
    <text evidence="6">The sequence shown here is derived from an EMBL/GenBank/DDBJ whole genome shotgun (WGS) entry which is preliminary data.</text>
</comment>
<organism evidence="6 7">
    <name type="scientific">Phaeocystidibacter marisrubri</name>
    <dbReference type="NCBI Taxonomy" id="1577780"/>
    <lineage>
        <taxon>Bacteria</taxon>
        <taxon>Pseudomonadati</taxon>
        <taxon>Bacteroidota</taxon>
        <taxon>Flavobacteriia</taxon>
        <taxon>Flavobacteriales</taxon>
        <taxon>Phaeocystidibacteraceae</taxon>
        <taxon>Phaeocystidibacter</taxon>
    </lineage>
</organism>
<evidence type="ECO:0000256" key="3">
    <source>
        <dbReference type="ARBA" id="ARBA00022679"/>
    </source>
</evidence>
<name>A0A6L3ZKL0_9FLAO</name>
<dbReference type="PANTHER" id="PTHR37323">
    <property type="entry name" value="GCN5-RELATED N-ACETYLTRANSFERASE"/>
    <property type="match status" value="1"/>
</dbReference>
<keyword evidence="3 6" id="KW-0808">Transferase</keyword>
<gene>
    <name evidence="6" type="ORF">F8C82_05190</name>
</gene>